<dbReference type="AlphaFoldDB" id="A0A6C0Y759"/>
<accession>A0A6C0Y759</accession>
<evidence type="ECO:0000313" key="1">
    <source>
        <dbReference type="EMBL" id="QIC72097.1"/>
    </source>
</evidence>
<gene>
    <name evidence="1" type="ORF">FSC09_17210</name>
</gene>
<dbReference type="Proteomes" id="UP000503440">
    <property type="component" value="Plasmid pB18-3"/>
</dbReference>
<evidence type="ECO:0000313" key="2">
    <source>
        <dbReference type="Proteomes" id="UP000503440"/>
    </source>
</evidence>
<reference evidence="1 2" key="1">
    <citation type="submission" date="2019-09" db="EMBL/GenBank/DDBJ databases">
        <title>Non-baumannii Acinetobacter spp. carrying blaNDM-1 isolated in China.</title>
        <authorList>
            <person name="Cui C."/>
            <person name="Chen C."/>
            <person name="Sun J."/>
            <person name="Liu Y."/>
        </authorList>
    </citation>
    <scope>NUCLEOTIDE SEQUENCE [LARGE SCALE GENOMIC DNA]</scope>
    <source>
        <strain evidence="1 2">B18</strain>
        <plasmid evidence="2">pb18-3</plasmid>
    </source>
</reference>
<keyword evidence="1" id="KW-0614">Plasmid</keyword>
<dbReference type="RefSeq" id="WP_163146656.1">
    <property type="nucleotide sequence ID" value="NZ_CP044458.1"/>
</dbReference>
<protein>
    <submittedName>
        <fullName evidence="1">Uncharacterized protein</fullName>
    </submittedName>
</protein>
<organism evidence="1 2">
    <name type="scientific">Acinetobacter indicus</name>
    <dbReference type="NCBI Taxonomy" id="756892"/>
    <lineage>
        <taxon>Bacteria</taxon>
        <taxon>Pseudomonadati</taxon>
        <taxon>Pseudomonadota</taxon>
        <taxon>Gammaproteobacteria</taxon>
        <taxon>Moraxellales</taxon>
        <taxon>Moraxellaceae</taxon>
        <taxon>Acinetobacter</taxon>
    </lineage>
</organism>
<proteinExistence type="predicted"/>
<geneLocation type="plasmid" evidence="2">
    <name>pb18-3</name>
</geneLocation>
<name>A0A6C0Y759_9GAMM</name>
<sequence length="169" mass="18814">MKIESAIKLHTNQSAVSILLDSLPINHSHEQVGTLLVLAVADSIHSTSTDHLRFIINVEANSELDEERFTVDSTLDVDLAKFDDLDALKKHIKINLQADLISTAISLEVVSDEVIEAFDDWNQSQASEPFDFEAPDGFNIIDYAVDVADQISKVIEKYFLLSMKERAAV</sequence>
<dbReference type="EMBL" id="CP044458">
    <property type="protein sequence ID" value="QIC72097.1"/>
    <property type="molecule type" value="Genomic_DNA"/>
</dbReference>